<gene>
    <name evidence="10" type="ORF">SAMN05661086_00369</name>
</gene>
<dbReference type="GO" id="GO:0009424">
    <property type="term" value="C:bacterial-type flagellum hook"/>
    <property type="evidence" value="ECO:0007669"/>
    <property type="project" value="InterPro"/>
</dbReference>
<evidence type="ECO:0000256" key="3">
    <source>
        <dbReference type="ARBA" id="ARBA00009677"/>
    </source>
</evidence>
<organism evidence="10 11">
    <name type="scientific">Anaeromicropila populeti</name>
    <dbReference type="NCBI Taxonomy" id="37658"/>
    <lineage>
        <taxon>Bacteria</taxon>
        <taxon>Bacillati</taxon>
        <taxon>Bacillota</taxon>
        <taxon>Clostridia</taxon>
        <taxon>Lachnospirales</taxon>
        <taxon>Lachnospiraceae</taxon>
        <taxon>Anaeromicropila</taxon>
    </lineage>
</organism>
<dbReference type="Proteomes" id="UP000199659">
    <property type="component" value="Unassembled WGS sequence"/>
</dbReference>
<dbReference type="GO" id="GO:0005198">
    <property type="term" value="F:structural molecule activity"/>
    <property type="evidence" value="ECO:0007669"/>
    <property type="project" value="InterPro"/>
</dbReference>
<keyword evidence="10" id="KW-0969">Cilium</keyword>
<proteinExistence type="inferred from homology"/>
<feature type="domain" description="Flagellar basal-body/hook protein C-terminal" evidence="8">
    <location>
        <begin position="567"/>
        <end position="604"/>
    </location>
</feature>
<dbReference type="EMBL" id="FOYZ01000001">
    <property type="protein sequence ID" value="SFR59010.1"/>
    <property type="molecule type" value="Genomic_DNA"/>
</dbReference>
<evidence type="ECO:0000313" key="10">
    <source>
        <dbReference type="EMBL" id="SFR59010.1"/>
    </source>
</evidence>
<name>A0A1I6HXQ7_9FIRM</name>
<keyword evidence="6" id="KW-0975">Bacterial flagellum</keyword>
<feature type="domain" description="Flagellar hook-associated protein FlgK helical" evidence="9">
    <location>
        <begin position="101"/>
        <end position="359"/>
    </location>
</feature>
<dbReference type="STRING" id="37658.SAMN05661086_00369"/>
<dbReference type="PRINTS" id="PR01005">
    <property type="entry name" value="FLGHOOKAP1"/>
</dbReference>
<dbReference type="InterPro" id="IPR010930">
    <property type="entry name" value="Flg_bb/hook_C_dom"/>
</dbReference>
<comment type="similarity">
    <text evidence="3">Belongs to the flagella basal body rod proteins family.</text>
</comment>
<dbReference type="InterPro" id="IPR002371">
    <property type="entry name" value="FlgK"/>
</dbReference>
<dbReference type="Pfam" id="PF22638">
    <property type="entry name" value="FlgK_D1"/>
    <property type="match status" value="1"/>
</dbReference>
<keyword evidence="5" id="KW-0964">Secreted</keyword>
<protein>
    <recommendedName>
        <fullName evidence="4">Flagellar hook-associated protein 1</fullName>
    </recommendedName>
</protein>
<dbReference type="Pfam" id="PF06429">
    <property type="entry name" value="Flg_bbr_C"/>
    <property type="match status" value="1"/>
</dbReference>
<dbReference type="SUPFAM" id="SSF64518">
    <property type="entry name" value="Phase 1 flagellin"/>
    <property type="match status" value="1"/>
</dbReference>
<keyword evidence="11" id="KW-1185">Reference proteome</keyword>
<evidence type="ECO:0000259" key="8">
    <source>
        <dbReference type="Pfam" id="PF06429"/>
    </source>
</evidence>
<dbReference type="InterPro" id="IPR001444">
    <property type="entry name" value="Flag_bb_rod_N"/>
</dbReference>
<dbReference type="Pfam" id="PF00460">
    <property type="entry name" value="Flg_bb_rod"/>
    <property type="match status" value="1"/>
</dbReference>
<evidence type="ECO:0000313" key="11">
    <source>
        <dbReference type="Proteomes" id="UP000199659"/>
    </source>
</evidence>
<evidence type="ECO:0000256" key="1">
    <source>
        <dbReference type="ARBA" id="ARBA00004365"/>
    </source>
</evidence>
<dbReference type="PANTHER" id="PTHR30033">
    <property type="entry name" value="FLAGELLAR HOOK-ASSOCIATED PROTEIN 1"/>
    <property type="match status" value="1"/>
</dbReference>
<evidence type="ECO:0000256" key="5">
    <source>
        <dbReference type="ARBA" id="ARBA00022525"/>
    </source>
</evidence>
<accession>A0A1I6HXQ7</accession>
<evidence type="ECO:0000256" key="4">
    <source>
        <dbReference type="ARBA" id="ARBA00016244"/>
    </source>
</evidence>
<evidence type="ECO:0000256" key="2">
    <source>
        <dbReference type="ARBA" id="ARBA00004613"/>
    </source>
</evidence>
<dbReference type="PANTHER" id="PTHR30033:SF2">
    <property type="entry name" value="FLAGELLAR HOOK PROTEIN"/>
    <property type="match status" value="1"/>
</dbReference>
<feature type="domain" description="Flagellar basal body rod protein N-terminal" evidence="7">
    <location>
        <begin position="8"/>
        <end position="37"/>
    </location>
</feature>
<reference evidence="10 11" key="1">
    <citation type="submission" date="2016-10" db="EMBL/GenBank/DDBJ databases">
        <authorList>
            <person name="de Groot N.N."/>
        </authorList>
    </citation>
    <scope>NUCLEOTIDE SEQUENCE [LARGE SCALE GENOMIC DNA]</scope>
    <source>
        <strain evidence="10 11">743A</strain>
    </source>
</reference>
<dbReference type="GO" id="GO:0005576">
    <property type="term" value="C:extracellular region"/>
    <property type="evidence" value="ECO:0007669"/>
    <property type="project" value="UniProtKB-SubCell"/>
</dbReference>
<dbReference type="OrthoDB" id="9802553at2"/>
<evidence type="ECO:0000256" key="6">
    <source>
        <dbReference type="ARBA" id="ARBA00023143"/>
    </source>
</evidence>
<dbReference type="RefSeq" id="WP_092558988.1">
    <property type="nucleotide sequence ID" value="NZ_FOYZ01000001.1"/>
</dbReference>
<dbReference type="GO" id="GO:0044780">
    <property type="term" value="P:bacterial-type flagellum assembly"/>
    <property type="evidence" value="ECO:0007669"/>
    <property type="project" value="InterPro"/>
</dbReference>
<sequence>MGNIMTSIYTGVSGIQVNQAALNTTSHNLANVNTKGYVRQQVVASDFLYQSIGTSGLSSLQVGLGTDMDAIRQIRETFLDKSYRLEVGRQGFYEVQQEAVSEIEDLFGELEGEAFHETISDFWTNLQELVKEPDNRVKRSAFVETAVTFLERAENISNQLNSYQVNLNTQISEKVNRINEIGKQISQLNSDIVKYESSGQNANDLRDSRNTLMDELGELVKFTYREDSIGSVTINAEGYPFVTEDSYNKMATQKISGSSMLEVVWDGMDGYPVFDFSIECNSELNTNIGSLKGLLIARGNEQANYKDIPKPEDYATEVLYNQAVEDYNNTVDPSIVMTVQAEFDQLIHGVVTAINDVLAPNNTINQVMDNIGIDTAAATNVILTIDGVSQSINLTNDTSGVLLWDQGIAPTTKEEKEEPGEVLFKRTNTERYKEAEISYIDGSGNTQTQKVYVYQQEYKSDPYSLYSLGAMEVNSNVLQDVANLPLSGTSESGLTDAYDMNTCEKLADLFENDFSTLSPNELTSYTFQDYYTALIGNIGNRGNALATMTENQTGMVESLDSQRQTVMGVSSEEELTNMIKFQYAYSASSKYISVINDMLEQIINRM</sequence>
<keyword evidence="10" id="KW-0282">Flagellum</keyword>
<dbReference type="NCBIfam" id="TIGR02492">
    <property type="entry name" value="flgK_ends"/>
    <property type="match status" value="1"/>
</dbReference>
<evidence type="ECO:0000259" key="7">
    <source>
        <dbReference type="Pfam" id="PF00460"/>
    </source>
</evidence>
<dbReference type="AlphaFoldDB" id="A0A1I6HXQ7"/>
<comment type="subcellular location">
    <subcellularLocation>
        <location evidence="1">Bacterial flagellum</location>
    </subcellularLocation>
    <subcellularLocation>
        <location evidence="2">Secreted</location>
    </subcellularLocation>
</comment>
<evidence type="ECO:0000259" key="9">
    <source>
        <dbReference type="Pfam" id="PF22638"/>
    </source>
</evidence>
<keyword evidence="10" id="KW-0966">Cell projection</keyword>
<dbReference type="InterPro" id="IPR053927">
    <property type="entry name" value="FlgK_helical"/>
</dbReference>